<accession>A0A4R6XC44</accession>
<dbReference type="Gene3D" id="1.25.40.10">
    <property type="entry name" value="Tetratricopeptide repeat domain"/>
    <property type="match status" value="1"/>
</dbReference>
<dbReference type="Pfam" id="PF07719">
    <property type="entry name" value="TPR_2"/>
    <property type="match status" value="1"/>
</dbReference>
<dbReference type="SUPFAM" id="SSF48452">
    <property type="entry name" value="TPR-like"/>
    <property type="match status" value="1"/>
</dbReference>
<sequence>MKKLICLVMFLMLFGCGTTSHNKRYQETDSQQVDENSPEMLNVKMGVAYFERGDTDIALEKFKRALAHNPKLAIAHSAIALVYSTINAVADAERHYNLSVKYAPNDPTILNNYGTFLCQNAKYLEAVEYYKKTLANPFYKTPETVHENIGVCLMRADYSEEAEQHFRKALSINPNMTISLYNMVILSAGKGESMTARAFIQRLESKMVLDEKVLKVAYEVEKKMGNDRLANEYLAKLRKIKKS</sequence>
<keyword evidence="1" id="KW-0677">Repeat</keyword>
<organism evidence="5 6">
    <name type="scientific">Marinicella litoralis</name>
    <dbReference type="NCBI Taxonomy" id="644220"/>
    <lineage>
        <taxon>Bacteria</taxon>
        <taxon>Pseudomonadati</taxon>
        <taxon>Pseudomonadota</taxon>
        <taxon>Gammaproteobacteria</taxon>
        <taxon>Lysobacterales</taxon>
        <taxon>Marinicellaceae</taxon>
        <taxon>Marinicella</taxon>
    </lineage>
</organism>
<dbReference type="InterPro" id="IPR013360">
    <property type="entry name" value="Pilus_4_PilW"/>
</dbReference>
<comment type="caution">
    <text evidence="5">The sequence shown here is derived from an EMBL/GenBank/DDBJ whole genome shotgun (WGS) entry which is preliminary data.</text>
</comment>
<dbReference type="InterPro" id="IPR052943">
    <property type="entry name" value="TMTC_O-mannosyl-trnsfr"/>
</dbReference>
<evidence type="ECO:0000256" key="4">
    <source>
        <dbReference type="SAM" id="SignalP"/>
    </source>
</evidence>
<evidence type="ECO:0000256" key="2">
    <source>
        <dbReference type="ARBA" id="ARBA00022803"/>
    </source>
</evidence>
<dbReference type="PROSITE" id="PS50005">
    <property type="entry name" value="TPR"/>
    <property type="match status" value="2"/>
</dbReference>
<dbReference type="PROSITE" id="PS51257">
    <property type="entry name" value="PROKAR_LIPOPROTEIN"/>
    <property type="match status" value="1"/>
</dbReference>
<dbReference type="Proteomes" id="UP000295724">
    <property type="component" value="Unassembled WGS sequence"/>
</dbReference>
<dbReference type="PANTHER" id="PTHR44809:SF1">
    <property type="entry name" value="PROTEIN O-MANNOSYL-TRANSFERASE TMTC1"/>
    <property type="match status" value="1"/>
</dbReference>
<evidence type="ECO:0000256" key="1">
    <source>
        <dbReference type="ARBA" id="ARBA00022737"/>
    </source>
</evidence>
<keyword evidence="2 3" id="KW-0802">TPR repeat</keyword>
<dbReference type="SMART" id="SM00028">
    <property type="entry name" value="TPR"/>
    <property type="match status" value="4"/>
</dbReference>
<evidence type="ECO:0000256" key="3">
    <source>
        <dbReference type="PROSITE-ProRule" id="PRU00339"/>
    </source>
</evidence>
<dbReference type="InterPro" id="IPR011990">
    <property type="entry name" value="TPR-like_helical_dom_sf"/>
</dbReference>
<dbReference type="RefSeq" id="WP_099019971.1">
    <property type="nucleotide sequence ID" value="NZ_NIHB01000005.1"/>
</dbReference>
<dbReference type="EMBL" id="SNZB01000007">
    <property type="protein sequence ID" value="TDR16845.1"/>
    <property type="molecule type" value="Genomic_DNA"/>
</dbReference>
<keyword evidence="4" id="KW-0732">Signal</keyword>
<name>A0A4R6XC44_9GAMM</name>
<feature type="repeat" description="TPR" evidence="3">
    <location>
        <begin position="39"/>
        <end position="72"/>
    </location>
</feature>
<gene>
    <name evidence="5" type="ORF">C8D91_2752</name>
</gene>
<evidence type="ECO:0000313" key="5">
    <source>
        <dbReference type="EMBL" id="TDR16845.1"/>
    </source>
</evidence>
<feature type="signal peptide" evidence="4">
    <location>
        <begin position="1"/>
        <end position="22"/>
    </location>
</feature>
<reference evidence="5 6" key="1">
    <citation type="submission" date="2019-03" db="EMBL/GenBank/DDBJ databases">
        <title>Genomic Encyclopedia of Type Strains, Phase IV (KMG-IV): sequencing the most valuable type-strain genomes for metagenomic binning, comparative biology and taxonomic classification.</title>
        <authorList>
            <person name="Goeker M."/>
        </authorList>
    </citation>
    <scope>NUCLEOTIDE SEQUENCE [LARGE SCALE GENOMIC DNA]</scope>
    <source>
        <strain evidence="5 6">DSM 25488</strain>
    </source>
</reference>
<protein>
    <submittedName>
        <fullName evidence="5">Type IV pilus assembly protein PilF</fullName>
    </submittedName>
</protein>
<dbReference type="OrthoDB" id="129043at2"/>
<keyword evidence="6" id="KW-1185">Reference proteome</keyword>
<evidence type="ECO:0000313" key="6">
    <source>
        <dbReference type="Proteomes" id="UP000295724"/>
    </source>
</evidence>
<dbReference type="PANTHER" id="PTHR44809">
    <property type="match status" value="1"/>
</dbReference>
<proteinExistence type="predicted"/>
<dbReference type="NCBIfam" id="TIGR02521">
    <property type="entry name" value="type_IV_pilW"/>
    <property type="match status" value="1"/>
</dbReference>
<dbReference type="InterPro" id="IPR013105">
    <property type="entry name" value="TPR_2"/>
</dbReference>
<dbReference type="InterPro" id="IPR019734">
    <property type="entry name" value="TPR_rpt"/>
</dbReference>
<feature type="chain" id="PRO_5020777314" evidence="4">
    <location>
        <begin position="23"/>
        <end position="243"/>
    </location>
</feature>
<dbReference type="AlphaFoldDB" id="A0A4R6XC44"/>
<feature type="repeat" description="TPR" evidence="3">
    <location>
        <begin position="143"/>
        <end position="176"/>
    </location>
</feature>
<dbReference type="Pfam" id="PF13414">
    <property type="entry name" value="TPR_11"/>
    <property type="match status" value="1"/>
</dbReference>